<comment type="caution">
    <text evidence="10">The sequence shown here is derived from an EMBL/GenBank/DDBJ whole genome shotgun (WGS) entry which is preliminary data.</text>
</comment>
<dbReference type="RefSeq" id="WP_306680252.1">
    <property type="nucleotide sequence ID" value="NZ_JAVDBT010000007.1"/>
</dbReference>
<dbReference type="Proteomes" id="UP001239680">
    <property type="component" value="Unassembled WGS sequence"/>
</dbReference>
<name>A0ABU0VXW4_9RHOB</name>
<evidence type="ECO:0000256" key="8">
    <source>
        <dbReference type="RuleBase" id="RU365103"/>
    </source>
</evidence>
<dbReference type="InterPro" id="IPR038107">
    <property type="entry name" value="Glycos_transf_N_sf"/>
</dbReference>
<comment type="similarity">
    <text evidence="8">Belongs to the glycosyltransferase group 1 family.</text>
</comment>
<proteinExistence type="inferred from homology"/>
<evidence type="ECO:0000313" key="11">
    <source>
        <dbReference type="Proteomes" id="UP001239680"/>
    </source>
</evidence>
<reference evidence="10 11" key="1">
    <citation type="submission" date="2023-08" db="EMBL/GenBank/DDBJ databases">
        <title>Characterization of two Paracoccaceae strains isolated from Phycosphere and proposal of Xinfangfangia lacusdiani sp. nov.</title>
        <authorList>
            <person name="Deng Y."/>
            <person name="Zhang Y.Q."/>
        </authorList>
    </citation>
    <scope>NUCLEOTIDE SEQUENCE [LARGE SCALE GENOMIC DNA]</scope>
    <source>
        <strain evidence="10 11">CPCC 101601</strain>
    </source>
</reference>
<comment type="function">
    <text evidence="1 8">Involved in lipopolysaccharide (LPS) biosynthesis. Catalyzes the transfer of 3-deoxy-D-manno-octulosonate (Kdo) residue(s) from CMP-Kdo to lipid IV(A), the tetraacyldisaccharide-1,4'-bisphosphate precursor of lipid A.</text>
</comment>
<keyword evidence="8" id="KW-0472">Membrane</keyword>
<feature type="domain" description="3-deoxy-D-manno-octulosonic-acid transferase N-terminal" evidence="9">
    <location>
        <begin position="74"/>
        <end position="181"/>
    </location>
</feature>
<evidence type="ECO:0000256" key="1">
    <source>
        <dbReference type="ARBA" id="ARBA00003394"/>
    </source>
</evidence>
<dbReference type="PANTHER" id="PTHR42755:SF1">
    <property type="entry name" value="3-DEOXY-D-MANNO-OCTULOSONIC ACID TRANSFERASE, MITOCHONDRIAL-RELATED"/>
    <property type="match status" value="1"/>
</dbReference>
<keyword evidence="11" id="KW-1185">Reference proteome</keyword>
<dbReference type="PANTHER" id="PTHR42755">
    <property type="entry name" value="3-DEOXY-MANNO-OCTULOSONATE CYTIDYLYLTRANSFERASE"/>
    <property type="match status" value="1"/>
</dbReference>
<organism evidence="10 11">
    <name type="scientific">Pseudogemmobacter lacusdianii</name>
    <dbReference type="NCBI Taxonomy" id="3069608"/>
    <lineage>
        <taxon>Bacteria</taxon>
        <taxon>Pseudomonadati</taxon>
        <taxon>Pseudomonadota</taxon>
        <taxon>Alphaproteobacteria</taxon>
        <taxon>Rhodobacterales</taxon>
        <taxon>Paracoccaceae</taxon>
        <taxon>Pseudogemmobacter</taxon>
    </lineage>
</organism>
<keyword evidence="5 8" id="KW-0808">Transferase</keyword>
<comment type="pathway">
    <text evidence="2 8">Bacterial outer membrane biogenesis; LPS core biosynthesis.</text>
</comment>
<keyword evidence="8" id="KW-0448">Lipopolysaccharide biosynthesis</keyword>
<evidence type="ECO:0000259" key="9">
    <source>
        <dbReference type="Pfam" id="PF04413"/>
    </source>
</evidence>
<dbReference type="InterPro" id="IPR007507">
    <property type="entry name" value="Glycos_transf_N"/>
</dbReference>
<evidence type="ECO:0000256" key="5">
    <source>
        <dbReference type="ARBA" id="ARBA00022679"/>
    </source>
</evidence>
<dbReference type="Pfam" id="PF04413">
    <property type="entry name" value="Glycos_transf_N"/>
    <property type="match status" value="1"/>
</dbReference>
<dbReference type="Gene3D" id="3.40.50.2000">
    <property type="entry name" value="Glycogen Phosphorylase B"/>
    <property type="match status" value="1"/>
</dbReference>
<comment type="catalytic activity">
    <reaction evidence="7 8">
        <text>lipid IVA (E. coli) + CMP-3-deoxy-beta-D-manno-octulosonate = alpha-Kdo-(2-&gt;6)-lipid IVA (E. coli) + CMP + H(+)</text>
        <dbReference type="Rhea" id="RHEA:28066"/>
        <dbReference type="ChEBI" id="CHEBI:15378"/>
        <dbReference type="ChEBI" id="CHEBI:58603"/>
        <dbReference type="ChEBI" id="CHEBI:60364"/>
        <dbReference type="ChEBI" id="CHEBI:60377"/>
        <dbReference type="ChEBI" id="CHEBI:85987"/>
        <dbReference type="EC" id="2.4.99.12"/>
    </reaction>
</comment>
<dbReference type="EMBL" id="JAVDBT010000007">
    <property type="protein sequence ID" value="MDQ2066554.1"/>
    <property type="molecule type" value="Genomic_DNA"/>
</dbReference>
<evidence type="ECO:0000313" key="10">
    <source>
        <dbReference type="EMBL" id="MDQ2066554.1"/>
    </source>
</evidence>
<evidence type="ECO:0000256" key="6">
    <source>
        <dbReference type="ARBA" id="ARBA00031445"/>
    </source>
</evidence>
<gene>
    <name evidence="10" type="ORF">Q9295_09220</name>
</gene>
<sequence>MALNLGLTLYSLAKRRESGRDQPRPARPNGALVWMHAPDANAARGLRELALRLWLDDAVLSLITCHDPLPDQPGALVQLPPPDTTPEARAFLDHWRPDLCLFSEGELRPAMISEAALRQLPLMMADAVAPRLPKERDGWFPGVTRGALAKFSWIGAIDEAASRNFRKAGAAPSAVAVTGRLEEASAAKPGNEAERAALAATFATRPVWFAAALPEAEEAAIIAAHRAALQHAHRLLLIVLPDRADRASALAARAEAEGWAIAHRAQEEEPEAHTEVFLVDSPEEIGLWYRLAPISFLGGSLLGQGALRDPMEAAALGSAILHGPMAGSYGMAFGRLGAARATRAVATAQDLAEALGDLLAPDRAARLAQAAWTVASDGAEATDALLARIQALLEDKY</sequence>
<accession>A0ABU0VXW4</accession>
<dbReference type="Gene3D" id="3.40.50.11720">
    <property type="entry name" value="3-Deoxy-D-manno-octulosonic-acid transferase, N-terminal domain"/>
    <property type="match status" value="1"/>
</dbReference>
<evidence type="ECO:0000256" key="3">
    <source>
        <dbReference type="ARBA" id="ARBA00012621"/>
    </source>
</evidence>
<protein>
    <recommendedName>
        <fullName evidence="4 8">3-deoxy-D-manno-octulosonic acid transferase</fullName>
        <shortName evidence="8">Kdo transferase</shortName>
        <ecNumber evidence="3 8">2.4.99.12</ecNumber>
    </recommendedName>
    <alternativeName>
        <fullName evidence="6 8">Lipid IV(A) 3-deoxy-D-manno-octulosonic acid transferase</fullName>
    </alternativeName>
</protein>
<evidence type="ECO:0000256" key="2">
    <source>
        <dbReference type="ARBA" id="ARBA00004713"/>
    </source>
</evidence>
<comment type="subcellular location">
    <subcellularLocation>
        <location evidence="8">Cell membrane</location>
    </subcellularLocation>
</comment>
<evidence type="ECO:0000256" key="7">
    <source>
        <dbReference type="ARBA" id="ARBA00049183"/>
    </source>
</evidence>
<evidence type="ECO:0000256" key="4">
    <source>
        <dbReference type="ARBA" id="ARBA00019077"/>
    </source>
</evidence>
<keyword evidence="8" id="KW-1003">Cell membrane</keyword>
<dbReference type="EC" id="2.4.99.12" evidence="3 8"/>
<dbReference type="InterPro" id="IPR039901">
    <property type="entry name" value="Kdotransferase"/>
</dbReference>